<dbReference type="KEGG" id="tet:TTHERM_01105010"/>
<feature type="coiled-coil region" evidence="1">
    <location>
        <begin position="626"/>
        <end position="660"/>
    </location>
</feature>
<organism evidence="3 4">
    <name type="scientific">Tetrahymena thermophila (strain SB210)</name>
    <dbReference type="NCBI Taxonomy" id="312017"/>
    <lineage>
        <taxon>Eukaryota</taxon>
        <taxon>Sar</taxon>
        <taxon>Alveolata</taxon>
        <taxon>Ciliophora</taxon>
        <taxon>Intramacronucleata</taxon>
        <taxon>Oligohymenophorea</taxon>
        <taxon>Hymenostomatida</taxon>
        <taxon>Tetrahymenina</taxon>
        <taxon>Tetrahymenidae</taxon>
        <taxon>Tetrahymena</taxon>
    </lineage>
</organism>
<feature type="coiled-coil region" evidence="1">
    <location>
        <begin position="947"/>
        <end position="978"/>
    </location>
</feature>
<keyword evidence="1" id="KW-0175">Coiled coil</keyword>
<dbReference type="OrthoDB" id="2441647at2759"/>
<dbReference type="GeneID" id="7846986"/>
<dbReference type="EMBL" id="GG662332">
    <property type="protein sequence ID" value="EAS05731.1"/>
    <property type="molecule type" value="Genomic_DNA"/>
</dbReference>
<feature type="region of interest" description="Disordered" evidence="2">
    <location>
        <begin position="784"/>
        <end position="823"/>
    </location>
</feature>
<protein>
    <submittedName>
        <fullName evidence="3">Uncharacterized protein</fullName>
    </submittedName>
</protein>
<sequence>MIQDRSTSTNSLVYSKNSINMNSQQKINQKLNNENINYLSKNNNTTFQNDSFLNSKNATLQQNYNSNSNTKDTQSFICDKQDNSILQNSSNVIHKRSQSNLQMCYQTVNQNNNNTPLQQEKQKRKSQNRRQLSEMEVKKMNTLNFIQALNESQRSNNNSVVYSGYGSQMNSSVKKGNQNFDQNIYTFTKLNEIRTQLKEQKENLEAKQQQRDILKNYCERESDKFEQKIKEIKYMIMEEEESNQNQQMIIKEEPQKRQDAIKKVFINSDKLFESLQKVDCLFQRECIKNQNMAHFEEFKKQQMPILGSLEKLFQEKESIIMKIYEYQDLLENYSENRKMQQQDLEGYELRNIELALEYDDLEAYIEMLKQNEDDCQILQQINLRNVWMCLQNELNKLNLKMQEVQQNYNILDAQSRAIEKDIEHEVKQAKDLISIQEQSITPKEKVDELSCREYIKSTLNDLGKSAYEEIEFLYDGKNMGKIICEESYKQDDEQISIFQNKMMNLVKSFQQILVDEFSTYCNKYNNLQYNGEPELQFINTKKQLLSNIQLDYQNSKLGQILDRMLDLNSLFSRIIANCKQSEDAIRVQKRIVEILSIKKQSFSNNFEEQKIFCNLKYKTDQKNEELIQIQNEKLILMAKLDQMKNRNKELLYEIEKQEQNTIPFFTTENQVNHTFTNERLNCGAAQTKRSNCDDSYIFDDTTGYLNKTKITQTNNQYLITALNDSHLNYTTTNNNVNNISQINQSNSILNNSHITLTSYNNNTKQLTTLTARSNSNNQSFFYKSATKQNPNCGSQRSLSPSPSTSQINKKQVENRSQSAHYQAQYERKTQVDKIFIRMCQIKVQKDVNNRYIREIIAASEKENPKVQQLEYQTKVYTNELLHLNGMQKDHAEKLTQIYHRFFDDQIENFIRKLEGFILIQQQVPLNEFTPALNFFFTRETLTPIAKLKLLQKKMDDLKAEQENLLSDWIQQMNNIEKEIIVINQNIHHIQILYSKYDVPLIEGNSSSLFYNQASGGFVPVNSFQSSSSSSQIFANGRGEVIHHDQSLNLSDIEGSNGTAQKHNRTNSSLTAIKQHQAFCNNNSLLQQQQFGSSMFSKENLQNYNNYSSPQQNQYAEKCEYNDYSNNRYASNLSQKLKIHNGLIDQSIYQNVLEYFKENKGIQIYKMFQVNQGNLVKQQIFDPLTQKKHPQICGYGLRKLSVVNDELIFYNQKNQAIDLAIKIKDFTNIFIHPVTLEIIKYQTMNPSNKMLERRCAKKFLDAMYYPFAFEVKQTGRIECLCDNYQSLKQIYTLFVSVLQGQEQFNAYNN</sequence>
<dbReference type="RefSeq" id="XP_001025976.1">
    <property type="nucleotide sequence ID" value="XM_001025976.1"/>
</dbReference>
<feature type="compositionally biased region" description="Low complexity" evidence="2">
    <location>
        <begin position="794"/>
        <end position="806"/>
    </location>
</feature>
<feature type="coiled-coil region" evidence="1">
    <location>
        <begin position="330"/>
        <end position="421"/>
    </location>
</feature>
<evidence type="ECO:0000256" key="2">
    <source>
        <dbReference type="SAM" id="MobiDB-lite"/>
    </source>
</evidence>
<feature type="region of interest" description="Disordered" evidence="2">
    <location>
        <begin position="110"/>
        <end position="132"/>
    </location>
</feature>
<feature type="compositionally biased region" description="Polar residues" evidence="2">
    <location>
        <begin position="110"/>
        <end position="119"/>
    </location>
</feature>
<dbReference type="Proteomes" id="UP000009168">
    <property type="component" value="Unassembled WGS sequence"/>
</dbReference>
<keyword evidence="4" id="KW-1185">Reference proteome</keyword>
<dbReference type="HOGENOM" id="CLU_260971_0_0_1"/>
<evidence type="ECO:0000256" key="1">
    <source>
        <dbReference type="SAM" id="Coils"/>
    </source>
</evidence>
<evidence type="ECO:0000313" key="4">
    <source>
        <dbReference type="Proteomes" id="UP000009168"/>
    </source>
</evidence>
<dbReference type="InParanoid" id="Q24D58"/>
<feature type="coiled-coil region" evidence="1">
    <location>
        <begin position="187"/>
        <end position="217"/>
    </location>
</feature>
<evidence type="ECO:0000313" key="3">
    <source>
        <dbReference type="EMBL" id="EAS05731.1"/>
    </source>
</evidence>
<reference evidence="4" key="1">
    <citation type="journal article" date="2006" name="PLoS Biol.">
        <title>Macronuclear genome sequence of the ciliate Tetrahymena thermophila, a model eukaryote.</title>
        <authorList>
            <person name="Eisen J.A."/>
            <person name="Coyne R.S."/>
            <person name="Wu M."/>
            <person name="Wu D."/>
            <person name="Thiagarajan M."/>
            <person name="Wortman J.R."/>
            <person name="Badger J.H."/>
            <person name="Ren Q."/>
            <person name="Amedeo P."/>
            <person name="Jones K.M."/>
            <person name="Tallon L.J."/>
            <person name="Delcher A.L."/>
            <person name="Salzberg S.L."/>
            <person name="Silva J.C."/>
            <person name="Haas B.J."/>
            <person name="Majoros W.H."/>
            <person name="Farzad M."/>
            <person name="Carlton J.M."/>
            <person name="Smith R.K. Jr."/>
            <person name="Garg J."/>
            <person name="Pearlman R.E."/>
            <person name="Karrer K.M."/>
            <person name="Sun L."/>
            <person name="Manning G."/>
            <person name="Elde N.C."/>
            <person name="Turkewitz A.P."/>
            <person name="Asai D.J."/>
            <person name="Wilkes D.E."/>
            <person name="Wang Y."/>
            <person name="Cai H."/>
            <person name="Collins K."/>
            <person name="Stewart B.A."/>
            <person name="Lee S.R."/>
            <person name="Wilamowska K."/>
            <person name="Weinberg Z."/>
            <person name="Ruzzo W.L."/>
            <person name="Wloga D."/>
            <person name="Gaertig J."/>
            <person name="Frankel J."/>
            <person name="Tsao C.-C."/>
            <person name="Gorovsky M.A."/>
            <person name="Keeling P.J."/>
            <person name="Waller R.F."/>
            <person name="Patron N.J."/>
            <person name="Cherry J.M."/>
            <person name="Stover N.A."/>
            <person name="Krieger C.J."/>
            <person name="del Toro C."/>
            <person name="Ryder H.F."/>
            <person name="Williamson S.C."/>
            <person name="Barbeau R.A."/>
            <person name="Hamilton E.P."/>
            <person name="Orias E."/>
        </authorList>
    </citation>
    <scope>NUCLEOTIDE SEQUENCE [LARGE SCALE GENOMIC DNA]</scope>
    <source>
        <strain evidence="4">SB210</strain>
    </source>
</reference>
<feature type="compositionally biased region" description="Polar residues" evidence="2">
    <location>
        <begin position="784"/>
        <end position="793"/>
    </location>
</feature>
<name>Q24D58_TETTS</name>
<accession>Q24D58</accession>
<proteinExistence type="predicted"/>
<gene>
    <name evidence="3" type="ORF">TTHERM_01105010</name>
</gene>